<dbReference type="PROSITE" id="PS00170">
    <property type="entry name" value="CSA_PPIASE_1"/>
    <property type="match status" value="1"/>
</dbReference>
<keyword evidence="4" id="KW-0732">Signal</keyword>
<accession>A0A653KTL1</accession>
<evidence type="ECO:0000256" key="1">
    <source>
        <dbReference type="ARBA" id="ARBA00007365"/>
    </source>
</evidence>
<dbReference type="Pfam" id="PF00160">
    <property type="entry name" value="Pro_isomerase"/>
    <property type="match status" value="1"/>
</dbReference>
<dbReference type="AlphaFoldDB" id="A0A653KTL1"/>
<dbReference type="EMBL" id="CABWLC010000004">
    <property type="protein sequence ID" value="VXA81731.1"/>
    <property type="molecule type" value="Genomic_DNA"/>
</dbReference>
<dbReference type="PRINTS" id="PR00153">
    <property type="entry name" value="CSAPPISMRASE"/>
</dbReference>
<name>A0A653KTL1_AERVE</name>
<feature type="signal peptide" evidence="4">
    <location>
        <begin position="1"/>
        <end position="18"/>
    </location>
</feature>
<dbReference type="Gene3D" id="2.40.100.10">
    <property type="entry name" value="Cyclophilin-like"/>
    <property type="match status" value="1"/>
</dbReference>
<evidence type="ECO:0000256" key="2">
    <source>
        <dbReference type="ARBA" id="ARBA00023110"/>
    </source>
</evidence>
<dbReference type="PANTHER" id="PTHR43246">
    <property type="entry name" value="PEPTIDYL-PROLYL CIS-TRANS ISOMERASE CYP38, CHLOROPLASTIC"/>
    <property type="match status" value="1"/>
</dbReference>
<sequence length="196" mass="21412">MMKKLWLLAMLIAPLAFAGPKVRMETNHGNIVVELASKQAPQTVKNFLRYVADGSYDGSIFHRVIQDFVVQGGGYNQQFQQLPTYEPVVNESRGGLPNKRGSIAMARTQAVDSATRQFYFNLVDNNNLNAGGAAGYTVFGQVVQGMEVLDKLAQVQTGYSPILRANDVPTSPIILKKVVLLAETPADKKVDKKAGK</sequence>
<keyword evidence="3 4" id="KW-0413">Isomerase</keyword>
<reference evidence="5 6" key="1">
    <citation type="submission" date="2019-10" db="EMBL/GenBank/DDBJ databases">
        <authorList>
            <person name="Karimi E."/>
        </authorList>
    </citation>
    <scope>NUCLEOTIDE SEQUENCE [LARGE SCALE GENOMIC DNA]</scope>
    <source>
        <strain evidence="5">Aeromonas sp. 8C</strain>
    </source>
</reference>
<keyword evidence="2 4" id="KW-0697">Rotamase</keyword>
<dbReference type="PROSITE" id="PS50072">
    <property type="entry name" value="CSA_PPIASE_2"/>
    <property type="match status" value="1"/>
</dbReference>
<comment type="catalytic activity">
    <reaction evidence="4">
        <text>[protein]-peptidylproline (omega=180) = [protein]-peptidylproline (omega=0)</text>
        <dbReference type="Rhea" id="RHEA:16237"/>
        <dbReference type="Rhea" id="RHEA-COMP:10747"/>
        <dbReference type="Rhea" id="RHEA-COMP:10748"/>
        <dbReference type="ChEBI" id="CHEBI:83833"/>
        <dbReference type="ChEBI" id="CHEBI:83834"/>
        <dbReference type="EC" id="5.2.1.8"/>
    </reaction>
</comment>
<gene>
    <name evidence="5" type="primary">ppiB</name>
    <name evidence="5" type="ORF">AERO8C_120228</name>
</gene>
<comment type="similarity">
    <text evidence="1 4">Belongs to the cyclophilin-type PPIase family.</text>
</comment>
<dbReference type="Proteomes" id="UP000439123">
    <property type="component" value="Unassembled WGS sequence"/>
</dbReference>
<dbReference type="InterPro" id="IPR044665">
    <property type="entry name" value="E_coli_cyclophilin_A-like"/>
</dbReference>
<evidence type="ECO:0000313" key="5">
    <source>
        <dbReference type="EMBL" id="VXA81731.1"/>
    </source>
</evidence>
<dbReference type="InterPro" id="IPR029000">
    <property type="entry name" value="Cyclophilin-like_dom_sf"/>
</dbReference>
<evidence type="ECO:0000256" key="4">
    <source>
        <dbReference type="RuleBase" id="RU363019"/>
    </source>
</evidence>
<dbReference type="InterPro" id="IPR020892">
    <property type="entry name" value="Cyclophilin-type_PPIase_CS"/>
</dbReference>
<dbReference type="GO" id="GO:0003755">
    <property type="term" value="F:peptidyl-prolyl cis-trans isomerase activity"/>
    <property type="evidence" value="ECO:0007669"/>
    <property type="project" value="UniProtKB-UniRule"/>
</dbReference>
<dbReference type="GO" id="GO:0006457">
    <property type="term" value="P:protein folding"/>
    <property type="evidence" value="ECO:0007669"/>
    <property type="project" value="InterPro"/>
</dbReference>
<evidence type="ECO:0000313" key="6">
    <source>
        <dbReference type="Proteomes" id="UP000439123"/>
    </source>
</evidence>
<organism evidence="5 6">
    <name type="scientific">Aeromonas veronii</name>
    <dbReference type="NCBI Taxonomy" id="654"/>
    <lineage>
        <taxon>Bacteria</taxon>
        <taxon>Pseudomonadati</taxon>
        <taxon>Pseudomonadota</taxon>
        <taxon>Gammaproteobacteria</taxon>
        <taxon>Aeromonadales</taxon>
        <taxon>Aeromonadaceae</taxon>
        <taxon>Aeromonas</taxon>
    </lineage>
</organism>
<dbReference type="SUPFAM" id="SSF50891">
    <property type="entry name" value="Cyclophilin-like"/>
    <property type="match status" value="1"/>
</dbReference>
<dbReference type="InterPro" id="IPR002130">
    <property type="entry name" value="Cyclophilin-type_PPIase_dom"/>
</dbReference>
<evidence type="ECO:0000256" key="3">
    <source>
        <dbReference type="ARBA" id="ARBA00023235"/>
    </source>
</evidence>
<feature type="chain" id="PRO_5033204120" description="Peptidyl-prolyl cis-trans isomerase" evidence="4">
    <location>
        <begin position="19"/>
        <end position="196"/>
    </location>
</feature>
<comment type="function">
    <text evidence="4">PPIases accelerate the folding of proteins. It catalyzes the cis-trans isomerization of proline imidic peptide bonds in oligopeptides.</text>
</comment>
<dbReference type="EC" id="5.2.1.8" evidence="4"/>
<proteinExistence type="inferred from homology"/>
<protein>
    <recommendedName>
        <fullName evidence="4">Peptidyl-prolyl cis-trans isomerase</fullName>
        <shortName evidence="4">PPIase</shortName>
        <ecNumber evidence="4">5.2.1.8</ecNumber>
    </recommendedName>
</protein>